<dbReference type="PANTHER" id="PTHR12015">
    <property type="entry name" value="SMALL INDUCIBLE CYTOKINE A"/>
    <property type="match status" value="1"/>
</dbReference>
<name>A0A7K9XKE2_9GRUI</name>
<dbReference type="Pfam" id="PF00048">
    <property type="entry name" value="IL8"/>
    <property type="match status" value="1"/>
</dbReference>
<evidence type="ECO:0000256" key="2">
    <source>
        <dbReference type="ARBA" id="ARBA00022514"/>
    </source>
</evidence>
<evidence type="ECO:0000256" key="4">
    <source>
        <dbReference type="RuleBase" id="RU361150"/>
    </source>
</evidence>
<evidence type="ECO:0000259" key="5">
    <source>
        <dbReference type="SMART" id="SM00199"/>
    </source>
</evidence>
<dbReference type="PROSITE" id="PS00472">
    <property type="entry name" value="SMALL_CYTOKINES_CC"/>
    <property type="match status" value="1"/>
</dbReference>
<dbReference type="GO" id="GO:0008009">
    <property type="term" value="F:chemokine activity"/>
    <property type="evidence" value="ECO:0007669"/>
    <property type="project" value="InterPro"/>
</dbReference>
<reference evidence="6 7" key="1">
    <citation type="submission" date="2019-09" db="EMBL/GenBank/DDBJ databases">
        <title>Bird 10,000 Genomes (B10K) Project - Family phase.</title>
        <authorList>
            <person name="Zhang G."/>
        </authorList>
    </citation>
    <scope>NUCLEOTIDE SEQUENCE [LARGE SCALE GENOMIC DNA]</scope>
    <source>
        <strain evidence="6">B10K-DU-001-60</strain>
        <tissue evidence="6">Muscle</tissue>
    </source>
</reference>
<keyword evidence="2 4" id="KW-0202">Cytokine</keyword>
<evidence type="ECO:0000313" key="6">
    <source>
        <dbReference type="EMBL" id="NXI97982.1"/>
    </source>
</evidence>
<feature type="non-terminal residue" evidence="6">
    <location>
        <position position="1"/>
    </location>
</feature>
<sequence length="71" mass="8260">APYKPVECCFKYVKNRLRLSNLKDFYLSPKECFSPAIVFENKEGKKICADPEMSWVKKAVEMLQTEKILNA</sequence>
<proteinExistence type="inferred from homology"/>
<gene>
    <name evidence="6" type="primary">Ccl4_4</name>
    <name evidence="6" type="ORF">PSOCRE_R04313</name>
</gene>
<dbReference type="EMBL" id="VWZZ01005473">
    <property type="protein sequence ID" value="NXI97982.1"/>
    <property type="molecule type" value="Genomic_DNA"/>
</dbReference>
<evidence type="ECO:0000256" key="3">
    <source>
        <dbReference type="ARBA" id="ARBA00023157"/>
    </source>
</evidence>
<organism evidence="6 7">
    <name type="scientific">Psophia crepitans</name>
    <name type="common">common trumpeter</name>
    <dbReference type="NCBI Taxonomy" id="54359"/>
    <lineage>
        <taxon>Eukaryota</taxon>
        <taxon>Metazoa</taxon>
        <taxon>Chordata</taxon>
        <taxon>Craniata</taxon>
        <taxon>Vertebrata</taxon>
        <taxon>Euteleostomi</taxon>
        <taxon>Archelosauria</taxon>
        <taxon>Archosauria</taxon>
        <taxon>Dinosauria</taxon>
        <taxon>Saurischia</taxon>
        <taxon>Theropoda</taxon>
        <taxon>Coelurosauria</taxon>
        <taxon>Aves</taxon>
        <taxon>Neognathae</taxon>
        <taxon>Neoaves</taxon>
        <taxon>Gruiformes</taxon>
        <taxon>Psophiidae</taxon>
        <taxon>Psophia</taxon>
    </lineage>
</organism>
<keyword evidence="3" id="KW-1015">Disulfide bond</keyword>
<dbReference type="SMART" id="SM00199">
    <property type="entry name" value="SCY"/>
    <property type="match status" value="1"/>
</dbReference>
<dbReference type="InterPro" id="IPR001811">
    <property type="entry name" value="Chemokine_IL8-like_dom"/>
</dbReference>
<keyword evidence="7" id="KW-1185">Reference proteome</keyword>
<protein>
    <recommendedName>
        <fullName evidence="4">C-C motif chemokine</fullName>
    </recommendedName>
</protein>
<dbReference type="GO" id="GO:0005615">
    <property type="term" value="C:extracellular space"/>
    <property type="evidence" value="ECO:0007669"/>
    <property type="project" value="UniProtKB-KW"/>
</dbReference>
<dbReference type="AlphaFoldDB" id="A0A7K9XKE2"/>
<dbReference type="InterPro" id="IPR036048">
    <property type="entry name" value="Interleukin_8-like_sf"/>
</dbReference>
<feature type="domain" description="Chemokine interleukin-8-like" evidence="5">
    <location>
        <begin position="5"/>
        <end position="63"/>
    </location>
</feature>
<dbReference type="SUPFAM" id="SSF54117">
    <property type="entry name" value="Interleukin 8-like chemokines"/>
    <property type="match status" value="1"/>
</dbReference>
<accession>A0A7K9XKE2</accession>
<dbReference type="GO" id="GO:0006955">
    <property type="term" value="P:immune response"/>
    <property type="evidence" value="ECO:0007669"/>
    <property type="project" value="InterPro"/>
</dbReference>
<dbReference type="Gene3D" id="2.40.50.40">
    <property type="match status" value="1"/>
</dbReference>
<dbReference type="Proteomes" id="UP000587472">
    <property type="component" value="Unassembled WGS sequence"/>
</dbReference>
<keyword evidence="4" id="KW-0964">Secreted</keyword>
<keyword evidence="4" id="KW-0145">Chemotaxis</keyword>
<comment type="caution">
    <text evidence="6">The sequence shown here is derived from an EMBL/GenBank/DDBJ whole genome shotgun (WGS) entry which is preliminary data.</text>
</comment>
<dbReference type="InterPro" id="IPR000827">
    <property type="entry name" value="Chemokine_CC_CS"/>
</dbReference>
<comment type="subcellular location">
    <subcellularLocation>
        <location evidence="4">Secreted</location>
    </subcellularLocation>
</comment>
<feature type="non-terminal residue" evidence="6">
    <location>
        <position position="71"/>
    </location>
</feature>
<evidence type="ECO:0000313" key="7">
    <source>
        <dbReference type="Proteomes" id="UP000587472"/>
    </source>
</evidence>
<evidence type="ECO:0000256" key="1">
    <source>
        <dbReference type="ARBA" id="ARBA00010868"/>
    </source>
</evidence>
<comment type="similarity">
    <text evidence="1 4">Belongs to the intercrine beta (chemokine CC) family.</text>
</comment>
<dbReference type="CDD" id="cd00272">
    <property type="entry name" value="Chemokine_CC"/>
    <property type="match status" value="1"/>
</dbReference>
<dbReference type="InterPro" id="IPR039809">
    <property type="entry name" value="Chemokine_b/g/d"/>
</dbReference>